<dbReference type="NCBIfam" id="NF000942">
    <property type="entry name" value="PRK00094.1-4"/>
    <property type="match status" value="1"/>
</dbReference>
<dbReference type="GO" id="GO:0051287">
    <property type="term" value="F:NAD binding"/>
    <property type="evidence" value="ECO:0007669"/>
    <property type="project" value="InterPro"/>
</dbReference>
<feature type="binding site" evidence="13">
    <location>
        <position position="105"/>
    </location>
    <ligand>
        <name>sn-glycerol 3-phosphate</name>
        <dbReference type="ChEBI" id="CHEBI:57597"/>
    </ligand>
</feature>
<evidence type="ECO:0000259" key="18">
    <source>
        <dbReference type="Pfam" id="PF01210"/>
    </source>
</evidence>
<dbReference type="GO" id="GO:0008654">
    <property type="term" value="P:phospholipid biosynthetic process"/>
    <property type="evidence" value="ECO:0007669"/>
    <property type="project" value="UniProtKB-KW"/>
</dbReference>
<evidence type="ECO:0000256" key="17">
    <source>
        <dbReference type="RuleBase" id="RU000437"/>
    </source>
</evidence>
<feature type="active site" description="Proton acceptor" evidence="13 14">
    <location>
        <position position="189"/>
    </location>
</feature>
<accession>A0A2M7E8K3</accession>
<comment type="catalytic activity">
    <reaction evidence="13">
        <text>sn-glycerol 3-phosphate + NAD(+) = dihydroxyacetone phosphate + NADH + H(+)</text>
        <dbReference type="Rhea" id="RHEA:11092"/>
        <dbReference type="ChEBI" id="CHEBI:15378"/>
        <dbReference type="ChEBI" id="CHEBI:57540"/>
        <dbReference type="ChEBI" id="CHEBI:57597"/>
        <dbReference type="ChEBI" id="CHEBI:57642"/>
        <dbReference type="ChEBI" id="CHEBI:57945"/>
        <dbReference type="EC" id="1.1.1.94"/>
    </reaction>
</comment>
<dbReference type="AlphaFoldDB" id="A0A2M7E8K3"/>
<dbReference type="GO" id="GO:0006650">
    <property type="term" value="P:glycerophospholipid metabolic process"/>
    <property type="evidence" value="ECO:0007669"/>
    <property type="project" value="UniProtKB-UniRule"/>
</dbReference>
<evidence type="ECO:0000256" key="11">
    <source>
        <dbReference type="ARBA" id="ARBA00069372"/>
    </source>
</evidence>
<feature type="binding site" evidence="13">
    <location>
        <position position="252"/>
    </location>
    <ligand>
        <name>sn-glycerol 3-phosphate</name>
        <dbReference type="ChEBI" id="CHEBI:57597"/>
    </ligand>
</feature>
<comment type="caution">
    <text evidence="13">Lacks conserved residue(s) required for the propagation of feature annotation.</text>
</comment>
<dbReference type="Proteomes" id="UP000228886">
    <property type="component" value="Unassembled WGS sequence"/>
</dbReference>
<feature type="binding site" evidence="16">
    <location>
        <position position="253"/>
    </location>
    <ligand>
        <name>NAD(+)</name>
        <dbReference type="ChEBI" id="CHEBI:57540"/>
    </ligand>
</feature>
<keyword evidence="7 13" id="KW-0594">Phospholipid biosynthesis</keyword>
<dbReference type="FunFam" id="3.40.50.720:FF:000019">
    <property type="entry name" value="Glycerol-3-phosphate dehydrogenase [NAD(P)+]"/>
    <property type="match status" value="1"/>
</dbReference>
<evidence type="ECO:0000313" key="21">
    <source>
        <dbReference type="Proteomes" id="UP000228886"/>
    </source>
</evidence>
<dbReference type="InterPro" id="IPR036291">
    <property type="entry name" value="NAD(P)-bd_dom_sf"/>
</dbReference>
<sequence length="329" mass="35853">MNIAVLGAGGWGTTLAIHLARKNHRVRLWEVFPDYALVLQGKRKNLKFLPEISIPKEILISSDLGKVIFKAEVIIIAVPSFAMREVLEKLKIFDFSGMIILSATKGLEMNTNYRMSEVIEEELGDKIKWAVLSGPTVAKEVARGTPTTAVVASNDGKVAAILQRMLMGNRLRLYTSSDTIGVELGGCLKNIIAIAAGIADGLGFGANTKAALLTRGLAEMQRLGKKMGAKAETFIGLSGLGDLVTTCTSKNSRNRNFGEAIGQGKKMEQLLKKTEMVIEGINTTSVTCHLAKKFKVEMPITNAVYKVLFKDKNPLTAVNELMNRKEKTE</sequence>
<dbReference type="GO" id="GO:0141153">
    <property type="term" value="F:glycerol-3-phosphate dehydrogenase (NADP+) activity"/>
    <property type="evidence" value="ECO:0007669"/>
    <property type="project" value="RHEA"/>
</dbReference>
<dbReference type="Pfam" id="PF07479">
    <property type="entry name" value="NAD_Gly3P_dh_C"/>
    <property type="match status" value="1"/>
</dbReference>
<comment type="pathway">
    <text evidence="13">Membrane lipid metabolism; glycerophospholipid metabolism.</text>
</comment>
<feature type="binding site" evidence="13">
    <location>
        <position position="134"/>
    </location>
    <ligand>
        <name>sn-glycerol 3-phosphate</name>
        <dbReference type="ChEBI" id="CHEBI:57597"/>
    </ligand>
</feature>
<dbReference type="GO" id="GO:0005829">
    <property type="term" value="C:cytosol"/>
    <property type="evidence" value="ECO:0007669"/>
    <property type="project" value="TreeGrafter"/>
</dbReference>
<dbReference type="GO" id="GO:0005975">
    <property type="term" value="P:carbohydrate metabolic process"/>
    <property type="evidence" value="ECO:0007669"/>
    <property type="project" value="InterPro"/>
</dbReference>
<protein>
    <recommendedName>
        <fullName evidence="11 13">Glycerol-3-phosphate dehydrogenase [NAD(P)+]</fullName>
        <ecNumber evidence="10 13">1.1.1.94</ecNumber>
    </recommendedName>
    <alternativeName>
        <fullName evidence="13">NAD(P)(+)-dependent glycerol-3-phosphate dehydrogenase</fullName>
    </alternativeName>
    <alternativeName>
        <fullName evidence="12 13">NAD(P)H-dependent dihydroxyacetone-phosphate reductase</fullName>
    </alternativeName>
</protein>
<evidence type="ECO:0000256" key="14">
    <source>
        <dbReference type="PIRSR" id="PIRSR000114-1"/>
    </source>
</evidence>
<dbReference type="UniPathway" id="UPA00940"/>
<dbReference type="PRINTS" id="PR00077">
    <property type="entry name" value="GPDHDRGNASE"/>
</dbReference>
<evidence type="ECO:0000256" key="2">
    <source>
        <dbReference type="ARBA" id="ARBA00022516"/>
    </source>
</evidence>
<dbReference type="HAMAP" id="MF_00394">
    <property type="entry name" value="NAD_Glyc3P_dehydrog"/>
    <property type="match status" value="1"/>
</dbReference>
<reference evidence="21" key="1">
    <citation type="submission" date="2017-09" db="EMBL/GenBank/DDBJ databases">
        <title>Depth-based differentiation of microbial function through sediment-hosted aquifers and enrichment of novel symbionts in the deep terrestrial subsurface.</title>
        <authorList>
            <person name="Probst A.J."/>
            <person name="Ladd B."/>
            <person name="Jarett J.K."/>
            <person name="Geller-Mcgrath D.E."/>
            <person name="Sieber C.M.K."/>
            <person name="Emerson J.B."/>
            <person name="Anantharaman K."/>
            <person name="Thomas B.C."/>
            <person name="Malmstrom R."/>
            <person name="Stieglmeier M."/>
            <person name="Klingl A."/>
            <person name="Woyke T."/>
            <person name="Ryan C.M."/>
            <person name="Banfield J.F."/>
        </authorList>
    </citation>
    <scope>NUCLEOTIDE SEQUENCE [LARGE SCALE GENOMIC DNA]</scope>
</reference>
<dbReference type="PIRSF" id="PIRSF000114">
    <property type="entry name" value="Glycerol-3-P_dh"/>
    <property type="match status" value="1"/>
</dbReference>
<keyword evidence="3 13" id="KW-0521">NADP</keyword>
<comment type="similarity">
    <text evidence="1 13 17">Belongs to the NAD-dependent glycerol-3-phosphate dehydrogenase family.</text>
</comment>
<keyword evidence="2 13" id="KW-0444">Lipid biosynthesis</keyword>
<feature type="binding site" evidence="16">
    <location>
        <position position="138"/>
    </location>
    <ligand>
        <name>NAD(+)</name>
        <dbReference type="ChEBI" id="CHEBI:57540"/>
    </ligand>
</feature>
<dbReference type="InterPro" id="IPR011128">
    <property type="entry name" value="G3P_DH_NAD-dep_N"/>
</dbReference>
<evidence type="ECO:0000313" key="20">
    <source>
        <dbReference type="EMBL" id="PIV64034.1"/>
    </source>
</evidence>
<feature type="binding site" evidence="13">
    <location>
        <position position="11"/>
    </location>
    <ligand>
        <name>NADPH</name>
        <dbReference type="ChEBI" id="CHEBI:57783"/>
    </ligand>
</feature>
<keyword evidence="6 13" id="KW-0443">Lipid metabolism</keyword>
<evidence type="ECO:0000256" key="3">
    <source>
        <dbReference type="ARBA" id="ARBA00022857"/>
    </source>
</evidence>
<evidence type="ECO:0000256" key="13">
    <source>
        <dbReference type="HAMAP-Rule" id="MF_00394"/>
    </source>
</evidence>
<dbReference type="GO" id="GO:0046168">
    <property type="term" value="P:glycerol-3-phosphate catabolic process"/>
    <property type="evidence" value="ECO:0007669"/>
    <property type="project" value="InterPro"/>
</dbReference>
<gene>
    <name evidence="13 20" type="primary">gpsA</name>
    <name evidence="20" type="ORF">COS11_04325</name>
</gene>
<dbReference type="SUPFAM" id="SSF48179">
    <property type="entry name" value="6-phosphogluconate dehydrogenase C-terminal domain-like"/>
    <property type="match status" value="1"/>
</dbReference>
<dbReference type="GO" id="GO:0141152">
    <property type="term" value="F:glycerol-3-phosphate dehydrogenase (NAD+) activity"/>
    <property type="evidence" value="ECO:0007669"/>
    <property type="project" value="RHEA"/>
</dbReference>
<feature type="binding site" evidence="15">
    <location>
        <begin position="253"/>
        <end position="254"/>
    </location>
    <ligand>
        <name>substrate</name>
    </ligand>
</feature>
<evidence type="ECO:0000256" key="12">
    <source>
        <dbReference type="ARBA" id="ARBA00080511"/>
    </source>
</evidence>
<dbReference type="Gene3D" id="1.10.1040.10">
    <property type="entry name" value="N-(1-d-carboxylethyl)-l-norvaline Dehydrogenase, domain 2"/>
    <property type="match status" value="1"/>
</dbReference>
<feature type="binding site" evidence="13">
    <location>
        <position position="253"/>
    </location>
    <ligand>
        <name>NADPH</name>
        <dbReference type="ChEBI" id="CHEBI:57783"/>
    </ligand>
</feature>
<comment type="caution">
    <text evidence="20">The sequence shown here is derived from an EMBL/GenBank/DDBJ whole genome shotgun (WGS) entry which is preliminary data.</text>
</comment>
<dbReference type="SUPFAM" id="SSF51735">
    <property type="entry name" value="NAD(P)-binding Rossmann-fold domains"/>
    <property type="match status" value="1"/>
</dbReference>
<feature type="binding site" evidence="15">
    <location>
        <position position="105"/>
    </location>
    <ligand>
        <name>substrate</name>
    </ligand>
</feature>
<dbReference type="InterPro" id="IPR006109">
    <property type="entry name" value="G3P_DH_NAD-dep_C"/>
</dbReference>
<feature type="binding site" evidence="13">
    <location>
        <position position="138"/>
    </location>
    <ligand>
        <name>NADPH</name>
        <dbReference type="ChEBI" id="CHEBI:57783"/>
    </ligand>
</feature>
<dbReference type="PANTHER" id="PTHR11728:SF1">
    <property type="entry name" value="GLYCEROL-3-PHOSPHATE DEHYDROGENASE [NAD(+)] 2, CHLOROPLASTIC"/>
    <property type="match status" value="1"/>
</dbReference>
<name>A0A2M7E8K3_9BACT</name>
<feature type="domain" description="Glycerol-3-phosphate dehydrogenase NAD-dependent N-terminal" evidence="18">
    <location>
        <begin position="2"/>
        <end position="158"/>
    </location>
</feature>
<feature type="binding site" evidence="13">
    <location>
        <position position="189"/>
    </location>
    <ligand>
        <name>sn-glycerol 3-phosphate</name>
        <dbReference type="ChEBI" id="CHEBI:57597"/>
    </ligand>
</feature>
<feature type="binding site" evidence="13">
    <location>
        <position position="136"/>
    </location>
    <ligand>
        <name>sn-glycerol 3-phosphate</name>
        <dbReference type="ChEBI" id="CHEBI:57597"/>
    </ligand>
</feature>
<evidence type="ECO:0000256" key="10">
    <source>
        <dbReference type="ARBA" id="ARBA00066687"/>
    </source>
</evidence>
<feature type="binding site" evidence="13">
    <location>
        <position position="105"/>
    </location>
    <ligand>
        <name>NADPH</name>
        <dbReference type="ChEBI" id="CHEBI:57783"/>
    </ligand>
</feature>
<keyword evidence="13" id="KW-0963">Cytoplasm</keyword>
<keyword evidence="4 13" id="KW-0560">Oxidoreductase</keyword>
<dbReference type="PANTHER" id="PTHR11728">
    <property type="entry name" value="GLYCEROL-3-PHOSPHATE DEHYDROGENASE"/>
    <property type="match status" value="1"/>
</dbReference>
<feature type="binding site" evidence="13">
    <location>
        <position position="254"/>
    </location>
    <ligand>
        <name>sn-glycerol 3-phosphate</name>
        <dbReference type="ChEBI" id="CHEBI:57597"/>
    </ligand>
</feature>
<dbReference type="GO" id="GO:0046167">
    <property type="term" value="P:glycerol-3-phosphate biosynthetic process"/>
    <property type="evidence" value="ECO:0007669"/>
    <property type="project" value="UniProtKB-UniRule"/>
</dbReference>
<keyword evidence="8 13" id="KW-1208">Phospholipid metabolism</keyword>
<evidence type="ECO:0000256" key="7">
    <source>
        <dbReference type="ARBA" id="ARBA00023209"/>
    </source>
</evidence>
<feature type="binding site" evidence="13">
    <location>
        <position position="253"/>
    </location>
    <ligand>
        <name>sn-glycerol 3-phosphate</name>
        <dbReference type="ChEBI" id="CHEBI:57597"/>
    </ligand>
</feature>
<feature type="binding site" evidence="13">
    <location>
        <position position="242"/>
    </location>
    <ligand>
        <name>sn-glycerol 3-phosphate</name>
        <dbReference type="ChEBI" id="CHEBI:57597"/>
    </ligand>
</feature>
<feature type="binding site" evidence="13">
    <location>
        <position position="279"/>
    </location>
    <ligand>
        <name>NADPH</name>
        <dbReference type="ChEBI" id="CHEBI:57783"/>
    </ligand>
</feature>
<evidence type="ECO:0000256" key="6">
    <source>
        <dbReference type="ARBA" id="ARBA00023098"/>
    </source>
</evidence>
<evidence type="ECO:0000259" key="19">
    <source>
        <dbReference type="Pfam" id="PF07479"/>
    </source>
</evidence>
<dbReference type="Gene3D" id="3.40.50.720">
    <property type="entry name" value="NAD(P)-binding Rossmann-like Domain"/>
    <property type="match status" value="1"/>
</dbReference>
<dbReference type="InterPro" id="IPR013328">
    <property type="entry name" value="6PGD_dom2"/>
</dbReference>
<proteinExistence type="inferred from homology"/>
<dbReference type="InterPro" id="IPR008927">
    <property type="entry name" value="6-PGluconate_DH-like_C_sf"/>
</dbReference>
<dbReference type="NCBIfam" id="NF000940">
    <property type="entry name" value="PRK00094.1-2"/>
    <property type="match status" value="1"/>
</dbReference>
<evidence type="ECO:0000256" key="8">
    <source>
        <dbReference type="ARBA" id="ARBA00023264"/>
    </source>
</evidence>
<dbReference type="FunFam" id="1.10.1040.10:FF:000001">
    <property type="entry name" value="Glycerol-3-phosphate dehydrogenase [NAD(P)+]"/>
    <property type="match status" value="1"/>
</dbReference>
<evidence type="ECO:0000256" key="4">
    <source>
        <dbReference type="ARBA" id="ARBA00023002"/>
    </source>
</evidence>
<evidence type="ECO:0000256" key="9">
    <source>
        <dbReference type="ARBA" id="ARBA00052716"/>
    </source>
</evidence>
<evidence type="ECO:0000256" key="15">
    <source>
        <dbReference type="PIRSR" id="PIRSR000114-2"/>
    </source>
</evidence>
<feature type="binding site" evidence="16">
    <location>
        <begin position="7"/>
        <end position="12"/>
    </location>
    <ligand>
        <name>NAD(+)</name>
        <dbReference type="ChEBI" id="CHEBI:57540"/>
    </ligand>
</feature>
<comment type="function">
    <text evidence="13">Catalyzes the reduction of the glycolytic intermediate dihydroxyacetone phosphate (DHAP) to sn-glycerol 3-phosphate (G3P), the key precursor for phospholipid synthesis.</text>
</comment>
<keyword evidence="13" id="KW-0547">Nucleotide-binding</keyword>
<evidence type="ECO:0000256" key="5">
    <source>
        <dbReference type="ARBA" id="ARBA00023027"/>
    </source>
</evidence>
<comment type="subcellular location">
    <subcellularLocation>
        <location evidence="13">Cytoplasm</location>
    </subcellularLocation>
</comment>
<evidence type="ECO:0000256" key="1">
    <source>
        <dbReference type="ARBA" id="ARBA00011009"/>
    </source>
</evidence>
<dbReference type="InterPro" id="IPR006168">
    <property type="entry name" value="G3P_DH_NAD-dep"/>
</dbReference>
<dbReference type="EMBL" id="PETL01000210">
    <property type="protein sequence ID" value="PIV64034.1"/>
    <property type="molecule type" value="Genomic_DNA"/>
</dbReference>
<organism evidence="20 21">
    <name type="scientific">bacterium (Candidatus Ratteibacteria) CG01_land_8_20_14_3_00_40_19</name>
    <dbReference type="NCBI Taxonomy" id="2014290"/>
    <lineage>
        <taxon>Bacteria</taxon>
        <taxon>Candidatus Ratteibacteria</taxon>
    </lineage>
</organism>
<feature type="domain" description="Glycerol-3-phosphate dehydrogenase NAD-dependent C-terminal" evidence="19">
    <location>
        <begin position="178"/>
        <end position="318"/>
    </location>
</feature>
<feature type="binding site" evidence="13">
    <location>
        <position position="277"/>
    </location>
    <ligand>
        <name>NADPH</name>
        <dbReference type="ChEBI" id="CHEBI:57783"/>
    </ligand>
</feature>
<dbReference type="Pfam" id="PF01210">
    <property type="entry name" value="NAD_Gly3P_dh_N"/>
    <property type="match status" value="1"/>
</dbReference>
<evidence type="ECO:0000256" key="16">
    <source>
        <dbReference type="PIRSR" id="PIRSR000114-3"/>
    </source>
</evidence>
<dbReference type="EC" id="1.1.1.94" evidence="10 13"/>
<comment type="catalytic activity">
    <reaction evidence="9">
        <text>sn-glycerol 3-phosphate + NADP(+) = dihydroxyacetone phosphate + NADPH + H(+)</text>
        <dbReference type="Rhea" id="RHEA:11096"/>
        <dbReference type="ChEBI" id="CHEBI:15378"/>
        <dbReference type="ChEBI" id="CHEBI:57597"/>
        <dbReference type="ChEBI" id="CHEBI:57642"/>
        <dbReference type="ChEBI" id="CHEBI:57783"/>
        <dbReference type="ChEBI" id="CHEBI:58349"/>
        <dbReference type="EC" id="1.1.1.94"/>
    </reaction>
    <physiologicalReaction direction="right-to-left" evidence="9">
        <dbReference type="Rhea" id="RHEA:11098"/>
    </physiologicalReaction>
</comment>
<keyword evidence="5 13" id="KW-0520">NAD</keyword>